<reference evidence="4" key="1">
    <citation type="submission" date="2023-10" db="EMBL/GenBank/DDBJ databases">
        <authorList>
            <person name="Chen Y."/>
            <person name="Shah S."/>
            <person name="Dougan E. K."/>
            <person name="Thang M."/>
            <person name="Chan C."/>
        </authorList>
    </citation>
    <scope>NUCLEOTIDE SEQUENCE [LARGE SCALE GENOMIC DNA]</scope>
</reference>
<keyword evidence="5" id="KW-1185">Reference proteome</keyword>
<evidence type="ECO:0000256" key="1">
    <source>
        <dbReference type="ARBA" id="ARBA00022679"/>
    </source>
</evidence>
<accession>A0ABN9S743</accession>
<dbReference type="InterPro" id="IPR003859">
    <property type="entry name" value="Galactosyl_T"/>
</dbReference>
<dbReference type="Pfam" id="PF02709">
    <property type="entry name" value="Glyco_transf_7C"/>
    <property type="match status" value="1"/>
</dbReference>
<organism evidence="4 5">
    <name type="scientific">Prorocentrum cordatum</name>
    <dbReference type="NCBI Taxonomy" id="2364126"/>
    <lineage>
        <taxon>Eukaryota</taxon>
        <taxon>Sar</taxon>
        <taxon>Alveolata</taxon>
        <taxon>Dinophyceae</taxon>
        <taxon>Prorocentrales</taxon>
        <taxon>Prorocentraceae</taxon>
        <taxon>Prorocentrum</taxon>
    </lineage>
</organism>
<dbReference type="InterPro" id="IPR027791">
    <property type="entry name" value="Galactosyl_T_C"/>
</dbReference>
<dbReference type="PRINTS" id="PR02050">
    <property type="entry name" value="B14GALTRFASE"/>
</dbReference>
<evidence type="ECO:0000256" key="2">
    <source>
        <dbReference type="SAM" id="MobiDB-lite"/>
    </source>
</evidence>
<proteinExistence type="predicted"/>
<protein>
    <recommendedName>
        <fullName evidence="3">Galactosyltransferase C-terminal domain-containing protein</fullName>
    </recommendedName>
</protein>
<evidence type="ECO:0000313" key="4">
    <source>
        <dbReference type="EMBL" id="CAK0825453.1"/>
    </source>
</evidence>
<dbReference type="Gene3D" id="3.90.550.10">
    <property type="entry name" value="Spore Coat Polysaccharide Biosynthesis Protein SpsA, Chain A"/>
    <property type="match status" value="1"/>
</dbReference>
<feature type="compositionally biased region" description="Low complexity" evidence="2">
    <location>
        <begin position="184"/>
        <end position="193"/>
    </location>
</feature>
<sequence length="594" mass="63315">MQLSSEIDRFNGKVPYLESAGGIVGMSPEHWRKINGFGNNYFGWGGEDDELFHRLRINSLLRGDCYPFCTAGDKRQGKPGYSIKRPSKGHGVFSGKYMHSANHTKRITDSKAYERNLKQLEEIRRDHPRWRADGLQDLAFRILSTSVDTTDSATHASPTTTSRPAAAAPPSTCEASSSRCQPTSAHRGAAARGSSRRLGDATPWDVASLRQRAAQPARLWDCPGAAGASFLLLDRRRGLAKVLADASPRLLVVFFRSLVDPAADGLIIADPRPVGDLLRAFEEAAALFRPAVAYSFCTARVKTGGLKYGVYQSAACGGDGWDSVDRASWLAFATPRPGLIPVTWCVNEKYWTQHIVQAERCPERWQDLDWKYGGTFWARAGERFCVGVRQAIPELSFSKLGIASSCAGSGGFSHAFGFDGVREETSLVPVSVCLGRGAKNRSRVSLNNNCGEDGFEHTGSFAARVGARALGSDEVFCVASGASGDAIFPAGGCGEQWRFDFALPPAAPADAELPREPASAQGITVCAAPHGPAFVSGGGGDCEGGLLLRTPSAAALAASVPRGRGGGEGPLFVLVEEAAPCASFLCPGVLQSRA</sequence>
<name>A0ABN9S743_9DINO</name>
<feature type="domain" description="Galactosyltransferase C-terminal" evidence="3">
    <location>
        <begin position="2"/>
        <end position="58"/>
    </location>
</feature>
<feature type="compositionally biased region" description="Polar residues" evidence="2">
    <location>
        <begin position="173"/>
        <end position="183"/>
    </location>
</feature>
<dbReference type="SUPFAM" id="SSF53448">
    <property type="entry name" value="Nucleotide-diphospho-sugar transferases"/>
    <property type="match status" value="1"/>
</dbReference>
<dbReference type="Proteomes" id="UP001189429">
    <property type="component" value="Unassembled WGS sequence"/>
</dbReference>
<feature type="region of interest" description="Disordered" evidence="2">
    <location>
        <begin position="149"/>
        <end position="200"/>
    </location>
</feature>
<dbReference type="PANTHER" id="PTHR19300:SF57">
    <property type="entry name" value="BETA-1,4-N-ACETYLGALACTOSAMINYLTRANSFERASE"/>
    <property type="match status" value="1"/>
</dbReference>
<dbReference type="PANTHER" id="PTHR19300">
    <property type="entry name" value="BETA-1,4-GALACTOSYLTRANSFERASE"/>
    <property type="match status" value="1"/>
</dbReference>
<gene>
    <name evidence="4" type="ORF">PCOR1329_LOCUS25577</name>
</gene>
<evidence type="ECO:0000313" key="5">
    <source>
        <dbReference type="Proteomes" id="UP001189429"/>
    </source>
</evidence>
<dbReference type="InterPro" id="IPR029044">
    <property type="entry name" value="Nucleotide-diphossugar_trans"/>
</dbReference>
<comment type="caution">
    <text evidence="4">The sequence shown here is derived from an EMBL/GenBank/DDBJ whole genome shotgun (WGS) entry which is preliminary data.</text>
</comment>
<evidence type="ECO:0000259" key="3">
    <source>
        <dbReference type="Pfam" id="PF02709"/>
    </source>
</evidence>
<feature type="compositionally biased region" description="Low complexity" evidence="2">
    <location>
        <begin position="149"/>
        <end position="172"/>
    </location>
</feature>
<keyword evidence="1" id="KW-0808">Transferase</keyword>
<dbReference type="EMBL" id="CAUYUJ010008947">
    <property type="protein sequence ID" value="CAK0825453.1"/>
    <property type="molecule type" value="Genomic_DNA"/>
</dbReference>